<gene>
    <name evidence="1" type="ORF">AC579_4582</name>
</gene>
<dbReference type="OrthoDB" id="3648507at2759"/>
<sequence>MNAPGSDCGSWKASDIARCFTGSKSALAHGEREPIVLVSSSPASSEFPRGVLSLHNAHAVPFAGITIAKVRRVPG</sequence>
<comment type="caution">
    <text evidence="1">The sequence shown here is derived from an EMBL/GenBank/DDBJ whole genome shotgun (WGS) entry which is preliminary data.</text>
</comment>
<keyword evidence="2" id="KW-1185">Reference proteome</keyword>
<organism evidence="1 2">
    <name type="scientific">Pseudocercospora musae</name>
    <dbReference type="NCBI Taxonomy" id="113226"/>
    <lineage>
        <taxon>Eukaryota</taxon>
        <taxon>Fungi</taxon>
        <taxon>Dikarya</taxon>
        <taxon>Ascomycota</taxon>
        <taxon>Pezizomycotina</taxon>
        <taxon>Dothideomycetes</taxon>
        <taxon>Dothideomycetidae</taxon>
        <taxon>Mycosphaerellales</taxon>
        <taxon>Mycosphaerellaceae</taxon>
        <taxon>Pseudocercospora</taxon>
    </lineage>
</organism>
<dbReference type="Proteomes" id="UP000073492">
    <property type="component" value="Unassembled WGS sequence"/>
</dbReference>
<dbReference type="AlphaFoldDB" id="A0A139ITJ8"/>
<name>A0A139ITJ8_9PEZI</name>
<proteinExistence type="predicted"/>
<accession>A0A139ITJ8</accession>
<evidence type="ECO:0000313" key="2">
    <source>
        <dbReference type="Proteomes" id="UP000073492"/>
    </source>
</evidence>
<protein>
    <submittedName>
        <fullName evidence="1">Uncharacterized protein</fullName>
    </submittedName>
</protein>
<evidence type="ECO:0000313" key="1">
    <source>
        <dbReference type="EMBL" id="KXT18097.1"/>
    </source>
</evidence>
<dbReference type="EMBL" id="LFZO01000011">
    <property type="protein sequence ID" value="KXT18097.1"/>
    <property type="molecule type" value="Genomic_DNA"/>
</dbReference>
<reference evidence="1 2" key="1">
    <citation type="submission" date="2015-07" db="EMBL/GenBank/DDBJ databases">
        <title>Comparative genomics of the Sigatoka disease complex on banana suggests a link between parallel evolutionary changes in Pseudocercospora fijiensis and Pseudocercospora eumusae and increased virulence on the banana host.</title>
        <authorList>
            <person name="Chang T.-C."/>
            <person name="Salvucci A."/>
            <person name="Crous P.W."/>
            <person name="Stergiopoulos I."/>
        </authorList>
    </citation>
    <scope>NUCLEOTIDE SEQUENCE [LARGE SCALE GENOMIC DNA]</scope>
    <source>
        <strain evidence="1 2">CBS 116634</strain>
    </source>
</reference>